<accession>A0AAV1PBN5</accession>
<dbReference type="Proteomes" id="UP001314229">
    <property type="component" value="Unassembled WGS sequence"/>
</dbReference>
<comment type="caution">
    <text evidence="1">The sequence shown here is derived from an EMBL/GenBank/DDBJ whole genome shotgun (WGS) entry which is preliminary data.</text>
</comment>
<sequence length="91" mass="10526">MSSIWDWPRFELHRRKRKIGFIFATLDVTSPVGRGKSLTESGKSDFFYHEHCVLCRQLKQAHHHVSTELVKVTTTKSARLYTHQSTVLLSA</sequence>
<reference evidence="1 2" key="1">
    <citation type="submission" date="2024-01" db="EMBL/GenBank/DDBJ databases">
        <authorList>
            <person name="Alioto T."/>
            <person name="Alioto T."/>
            <person name="Gomez Garrido J."/>
        </authorList>
    </citation>
    <scope>NUCLEOTIDE SEQUENCE [LARGE SCALE GENOMIC DNA]</scope>
</reference>
<evidence type="ECO:0000313" key="2">
    <source>
        <dbReference type="Proteomes" id="UP001314229"/>
    </source>
</evidence>
<protein>
    <submittedName>
        <fullName evidence="1">Uncharacterized protein</fullName>
    </submittedName>
</protein>
<keyword evidence="2" id="KW-1185">Reference proteome</keyword>
<name>A0AAV1PBN5_SCOSC</name>
<gene>
    <name evidence="1" type="ORF">FSCOSCO3_A023169</name>
</gene>
<dbReference type="AlphaFoldDB" id="A0AAV1PBN5"/>
<dbReference type="EMBL" id="CAWUFR010000128">
    <property type="protein sequence ID" value="CAK6969013.1"/>
    <property type="molecule type" value="Genomic_DNA"/>
</dbReference>
<proteinExistence type="predicted"/>
<evidence type="ECO:0000313" key="1">
    <source>
        <dbReference type="EMBL" id="CAK6969013.1"/>
    </source>
</evidence>
<organism evidence="1 2">
    <name type="scientific">Scomber scombrus</name>
    <name type="common">Atlantic mackerel</name>
    <name type="synonym">Scomber vernalis</name>
    <dbReference type="NCBI Taxonomy" id="13677"/>
    <lineage>
        <taxon>Eukaryota</taxon>
        <taxon>Metazoa</taxon>
        <taxon>Chordata</taxon>
        <taxon>Craniata</taxon>
        <taxon>Vertebrata</taxon>
        <taxon>Euteleostomi</taxon>
        <taxon>Actinopterygii</taxon>
        <taxon>Neopterygii</taxon>
        <taxon>Teleostei</taxon>
        <taxon>Neoteleostei</taxon>
        <taxon>Acanthomorphata</taxon>
        <taxon>Pelagiaria</taxon>
        <taxon>Scombriformes</taxon>
        <taxon>Scombridae</taxon>
        <taxon>Scomber</taxon>
    </lineage>
</organism>